<evidence type="ECO:0000313" key="9">
    <source>
        <dbReference type="EMBL" id="KAK1795228.1"/>
    </source>
</evidence>
<keyword evidence="2 6" id="KW-0472">Membrane</keyword>
<accession>A0AAD9DW06</accession>
<dbReference type="GO" id="GO:0007411">
    <property type="term" value="P:axon guidance"/>
    <property type="evidence" value="ECO:0007669"/>
    <property type="project" value="TreeGrafter"/>
</dbReference>
<comment type="subcellular location">
    <subcellularLocation>
        <location evidence="1">Membrane</location>
    </subcellularLocation>
</comment>
<dbReference type="Gene3D" id="3.30.1680.10">
    <property type="entry name" value="ligand-binding face of the semaphorins, domain 2"/>
    <property type="match status" value="1"/>
</dbReference>
<evidence type="ECO:0000256" key="6">
    <source>
        <dbReference type="SAM" id="Phobius"/>
    </source>
</evidence>
<dbReference type="GO" id="GO:0001755">
    <property type="term" value="P:neural crest cell migration"/>
    <property type="evidence" value="ECO:0007669"/>
    <property type="project" value="TreeGrafter"/>
</dbReference>
<organism evidence="9 10">
    <name type="scientific">Electrophorus voltai</name>
    <dbReference type="NCBI Taxonomy" id="2609070"/>
    <lineage>
        <taxon>Eukaryota</taxon>
        <taxon>Metazoa</taxon>
        <taxon>Chordata</taxon>
        <taxon>Craniata</taxon>
        <taxon>Vertebrata</taxon>
        <taxon>Euteleostomi</taxon>
        <taxon>Actinopterygii</taxon>
        <taxon>Neopterygii</taxon>
        <taxon>Teleostei</taxon>
        <taxon>Ostariophysi</taxon>
        <taxon>Gymnotiformes</taxon>
        <taxon>Gymnotoidei</taxon>
        <taxon>Gymnotidae</taxon>
        <taxon>Electrophorus</taxon>
    </lineage>
</organism>
<dbReference type="GO" id="GO:0030335">
    <property type="term" value="P:positive regulation of cell migration"/>
    <property type="evidence" value="ECO:0007669"/>
    <property type="project" value="TreeGrafter"/>
</dbReference>
<evidence type="ECO:0000256" key="7">
    <source>
        <dbReference type="SAM" id="SignalP"/>
    </source>
</evidence>
<dbReference type="Pfam" id="PF01437">
    <property type="entry name" value="PSI"/>
    <property type="match status" value="1"/>
</dbReference>
<comment type="caution">
    <text evidence="9">The sequence shown here is derived from an EMBL/GenBank/DDBJ whole genome shotgun (WGS) entry which is preliminary data.</text>
</comment>
<dbReference type="Gene3D" id="2.130.10.10">
    <property type="entry name" value="YVTN repeat-like/Quinoprotein amine dehydrogenase"/>
    <property type="match status" value="1"/>
</dbReference>
<comment type="caution">
    <text evidence="5">Lacks conserved residue(s) required for the propagation of feature annotation.</text>
</comment>
<keyword evidence="6" id="KW-1133">Transmembrane helix</keyword>
<dbReference type="PANTHER" id="PTHR11036">
    <property type="entry name" value="SEMAPHORIN"/>
    <property type="match status" value="1"/>
</dbReference>
<dbReference type="InterPro" id="IPR036352">
    <property type="entry name" value="Semap_dom_sf"/>
</dbReference>
<feature type="chain" id="PRO_5042297916" description="Sema domain-containing protein" evidence="7">
    <location>
        <begin position="24"/>
        <end position="742"/>
    </location>
</feature>
<dbReference type="PROSITE" id="PS51004">
    <property type="entry name" value="SEMA"/>
    <property type="match status" value="1"/>
</dbReference>
<keyword evidence="10" id="KW-1185">Reference proteome</keyword>
<keyword evidence="7" id="KW-0732">Signal</keyword>
<dbReference type="AlphaFoldDB" id="A0AAD9DW06"/>
<dbReference type="InterPro" id="IPR015943">
    <property type="entry name" value="WD40/YVTN_repeat-like_dom_sf"/>
</dbReference>
<dbReference type="InterPro" id="IPR001627">
    <property type="entry name" value="Semap_dom"/>
</dbReference>
<evidence type="ECO:0000256" key="5">
    <source>
        <dbReference type="PROSITE-ProRule" id="PRU00352"/>
    </source>
</evidence>
<evidence type="ECO:0000256" key="4">
    <source>
        <dbReference type="ARBA" id="ARBA00023180"/>
    </source>
</evidence>
<dbReference type="InterPro" id="IPR002165">
    <property type="entry name" value="Plexin_repeat"/>
</dbReference>
<feature type="signal peptide" evidence="7">
    <location>
        <begin position="1"/>
        <end position="23"/>
    </location>
</feature>
<evidence type="ECO:0000256" key="1">
    <source>
        <dbReference type="ARBA" id="ARBA00004370"/>
    </source>
</evidence>
<name>A0AAD9DW06_9TELE</name>
<feature type="domain" description="Sema" evidence="8">
    <location>
        <begin position="35"/>
        <end position="523"/>
    </location>
</feature>
<feature type="transmembrane region" description="Helical" evidence="6">
    <location>
        <begin position="695"/>
        <end position="720"/>
    </location>
</feature>
<dbReference type="SMART" id="SM00423">
    <property type="entry name" value="PSI"/>
    <property type="match status" value="1"/>
</dbReference>
<keyword evidence="3" id="KW-1015">Disulfide bond</keyword>
<dbReference type="Proteomes" id="UP001239994">
    <property type="component" value="Unassembled WGS sequence"/>
</dbReference>
<dbReference type="SMART" id="SM00630">
    <property type="entry name" value="Sema"/>
    <property type="match status" value="1"/>
</dbReference>
<dbReference type="PANTHER" id="PTHR11036:SF145">
    <property type="entry name" value="SEMAPHORIN-4A ISOFORM X1-RELATED"/>
    <property type="match status" value="1"/>
</dbReference>
<dbReference type="Pfam" id="PF01403">
    <property type="entry name" value="Sema"/>
    <property type="match status" value="1"/>
</dbReference>
<gene>
    <name evidence="9" type="ORF">P4O66_010414</name>
</gene>
<proteinExistence type="predicted"/>
<dbReference type="GO" id="GO:0071526">
    <property type="term" value="P:semaphorin-plexin signaling pathway"/>
    <property type="evidence" value="ECO:0007669"/>
    <property type="project" value="TreeGrafter"/>
</dbReference>
<keyword evidence="6" id="KW-0812">Transmembrane</keyword>
<protein>
    <recommendedName>
        <fullName evidence="8">Sema domain-containing protein</fullName>
    </recommendedName>
</protein>
<dbReference type="SUPFAM" id="SSF101912">
    <property type="entry name" value="Sema domain"/>
    <property type="match status" value="1"/>
</dbReference>
<dbReference type="GO" id="GO:0045499">
    <property type="term" value="F:chemorepellent activity"/>
    <property type="evidence" value="ECO:0007669"/>
    <property type="project" value="TreeGrafter"/>
</dbReference>
<dbReference type="InterPro" id="IPR027231">
    <property type="entry name" value="Semaphorin"/>
</dbReference>
<keyword evidence="4" id="KW-0325">Glycoprotein</keyword>
<dbReference type="SUPFAM" id="SSF103575">
    <property type="entry name" value="Plexin repeat"/>
    <property type="match status" value="1"/>
</dbReference>
<dbReference type="GO" id="GO:0005886">
    <property type="term" value="C:plasma membrane"/>
    <property type="evidence" value="ECO:0007669"/>
    <property type="project" value="TreeGrafter"/>
</dbReference>
<evidence type="ECO:0000256" key="2">
    <source>
        <dbReference type="ARBA" id="ARBA00023136"/>
    </source>
</evidence>
<dbReference type="GO" id="GO:0030215">
    <property type="term" value="F:semaphorin receptor binding"/>
    <property type="evidence" value="ECO:0007669"/>
    <property type="project" value="InterPro"/>
</dbReference>
<reference evidence="9" key="1">
    <citation type="submission" date="2023-03" db="EMBL/GenBank/DDBJ databases">
        <title>Electrophorus voltai genome.</title>
        <authorList>
            <person name="Bian C."/>
        </authorList>
    </citation>
    <scope>NUCLEOTIDE SEQUENCE</scope>
    <source>
        <strain evidence="9">CB-2022</strain>
        <tissue evidence="9">Muscle</tissue>
    </source>
</reference>
<sequence length="742" mass="82647">MTSVNGFCNICVLLFGILHLSKTITPRTSFLFEPSLDCSSHAFHQTGTPGRVLSRFNASDVQNTTTLLLSPDAATLFVGGRDTVLSLDVSQSDGITLKNKFDWEAPKNPECNSLAFNQNCANFIRILQFINSTHLYACGSWAFKPQYTILTVDSLKVSKKPEHVKGHCPYNASERSTALVVGEDLWDADCTVSVHNLGGILLHINRREKHTTFLYGKLYTATTNDYFGKTPVISRYFSDDKNDLQLSDNSRVQKGATFIGSSYIPSEGKVLFFFREAGTEYNFMNKFTVTRVAQVCIDDNGGERVLQKRWTSFAKSHLVCQAQEQLPFNLLQDIVMVPAADAKSPDNTLFYGIFTSQWALTSGQSAVCAFRLADIKAAFSANYKTYIVETGEWKVQRNRDAILGKCGLHNASDHILNLVKKSFLTVNNIQAVGHKQLLTSKEELYSRITAQRVQAANGRMYTILYLLTESGFLHKIVLLKDGYHIIEAIQLFKSPQTIKSILVSITKGMVFVGSSEGVIRVPVSNCSFYSSCAECVLAQDPFCGWNSQSKKCIQLYNVNPNLCQDVENGNFTDQCKDSESGTLVPRKVIHAHHYEWVMLPCASSSGLERVSWRFSNHSIVPQSHYLQQQKDNLLVLVTPNTAVEFHCVSEKQGLQRTLAVFSLKPHSLGSSNHSVHSLDEDTLNSSLPLTQPKNYYVEMVVVSFLLVLCMCVLAVSIFCVQRQSRSTASPECNELSRISSAS</sequence>
<evidence type="ECO:0000259" key="8">
    <source>
        <dbReference type="PROSITE" id="PS51004"/>
    </source>
</evidence>
<evidence type="ECO:0000313" key="10">
    <source>
        <dbReference type="Proteomes" id="UP001239994"/>
    </source>
</evidence>
<evidence type="ECO:0000256" key="3">
    <source>
        <dbReference type="ARBA" id="ARBA00023157"/>
    </source>
</evidence>
<dbReference type="InterPro" id="IPR016201">
    <property type="entry name" value="PSI"/>
</dbReference>
<dbReference type="EMBL" id="JAROKS010000016">
    <property type="protein sequence ID" value="KAK1795228.1"/>
    <property type="molecule type" value="Genomic_DNA"/>
</dbReference>